<dbReference type="Pfam" id="PF02212">
    <property type="entry name" value="GED"/>
    <property type="match status" value="1"/>
</dbReference>
<proteinExistence type="inferred from homology"/>
<evidence type="ECO:0000256" key="9">
    <source>
        <dbReference type="RuleBase" id="RU003932"/>
    </source>
</evidence>
<dbReference type="InterPro" id="IPR020850">
    <property type="entry name" value="GED_dom"/>
</dbReference>
<organism evidence="14 15">
    <name type="scientific">Helianthus annuus</name>
    <name type="common">Common sunflower</name>
    <dbReference type="NCBI Taxonomy" id="4232"/>
    <lineage>
        <taxon>Eukaryota</taxon>
        <taxon>Viridiplantae</taxon>
        <taxon>Streptophyta</taxon>
        <taxon>Embryophyta</taxon>
        <taxon>Tracheophyta</taxon>
        <taxon>Spermatophyta</taxon>
        <taxon>Magnoliopsida</taxon>
        <taxon>eudicotyledons</taxon>
        <taxon>Gunneridae</taxon>
        <taxon>Pentapetalae</taxon>
        <taxon>asterids</taxon>
        <taxon>campanulids</taxon>
        <taxon>Asterales</taxon>
        <taxon>Asteraceae</taxon>
        <taxon>Asteroideae</taxon>
        <taxon>Heliantheae alliance</taxon>
        <taxon>Heliantheae</taxon>
        <taxon>Helianthus</taxon>
    </lineage>
</organism>
<evidence type="ECO:0000313" key="13">
    <source>
        <dbReference type="EMBL" id="KAF5761359.1"/>
    </source>
</evidence>
<reference evidence="13 15" key="1">
    <citation type="journal article" date="2017" name="Nature">
        <title>The sunflower genome provides insights into oil metabolism, flowering and Asterid evolution.</title>
        <authorList>
            <person name="Badouin H."/>
            <person name="Gouzy J."/>
            <person name="Grassa C.J."/>
            <person name="Murat F."/>
            <person name="Staton S.E."/>
            <person name="Cottret L."/>
            <person name="Lelandais-Briere C."/>
            <person name="Owens G.L."/>
            <person name="Carrere S."/>
            <person name="Mayjonade B."/>
            <person name="Legrand L."/>
            <person name="Gill N."/>
            <person name="Kane N.C."/>
            <person name="Bowers J.E."/>
            <person name="Hubner S."/>
            <person name="Bellec A."/>
            <person name="Berard A."/>
            <person name="Berges H."/>
            <person name="Blanchet N."/>
            <person name="Boniface M.C."/>
            <person name="Brunel D."/>
            <person name="Catrice O."/>
            <person name="Chaidir N."/>
            <person name="Claudel C."/>
            <person name="Donnadieu C."/>
            <person name="Faraut T."/>
            <person name="Fievet G."/>
            <person name="Helmstetter N."/>
            <person name="King M."/>
            <person name="Knapp S.J."/>
            <person name="Lai Z."/>
            <person name="Le Paslier M.C."/>
            <person name="Lippi Y."/>
            <person name="Lorenzon L."/>
            <person name="Mandel J.R."/>
            <person name="Marage G."/>
            <person name="Marchand G."/>
            <person name="Marquand E."/>
            <person name="Bret-Mestries E."/>
            <person name="Morien E."/>
            <person name="Nambeesan S."/>
            <person name="Nguyen T."/>
            <person name="Pegot-Espagnet P."/>
            <person name="Pouilly N."/>
            <person name="Raftis F."/>
            <person name="Sallet E."/>
            <person name="Schiex T."/>
            <person name="Thomas J."/>
            <person name="Vandecasteele C."/>
            <person name="Vares D."/>
            <person name="Vear F."/>
            <person name="Vautrin S."/>
            <person name="Crespi M."/>
            <person name="Mangin B."/>
            <person name="Burke J.M."/>
            <person name="Salse J."/>
            <person name="Munos S."/>
            <person name="Vincourt P."/>
            <person name="Rieseberg L.H."/>
            <person name="Langlade N.B."/>
        </authorList>
    </citation>
    <scope>NUCLEOTIDE SEQUENCE [LARGE SCALE GENOMIC DNA]</scope>
    <source>
        <strain evidence="15">cv. SF193</strain>
        <tissue evidence="13">Leaves</tissue>
    </source>
</reference>
<gene>
    <name evidence="14" type="primary">ADL4</name>
    <name evidence="14" type="ORF">HannXRQ_Chr16g0521741</name>
    <name evidence="13" type="ORF">HanXRQr2_Chr16g0764221</name>
</gene>
<reference evidence="13" key="3">
    <citation type="submission" date="2020-06" db="EMBL/GenBank/DDBJ databases">
        <title>Helianthus annuus Genome sequencing and assembly Release 2.</title>
        <authorList>
            <person name="Gouzy J."/>
            <person name="Langlade N."/>
            <person name="Munos S."/>
        </authorList>
    </citation>
    <scope>NUCLEOTIDE SEQUENCE</scope>
    <source>
        <tissue evidence="13">Leaves</tissue>
    </source>
</reference>
<protein>
    <submittedName>
        <fullName evidence="13">Dynamin central domain, dynamin, GTPase region, GTPase effector domain, Dynamin superfamily</fullName>
    </submittedName>
    <submittedName>
        <fullName evidence="14">Putative DYNAMIN-like 1E</fullName>
    </submittedName>
</protein>
<keyword evidence="15" id="KW-1185">Reference proteome</keyword>
<dbReference type="EMBL" id="CM007905">
    <property type="protein sequence ID" value="OTF92425.1"/>
    <property type="molecule type" value="Genomic_DNA"/>
</dbReference>
<keyword evidence="7" id="KW-0505">Motor protein</keyword>
<accession>A0A251S141</accession>
<evidence type="ECO:0000259" key="12">
    <source>
        <dbReference type="PROSITE" id="PS51718"/>
    </source>
</evidence>
<evidence type="ECO:0000313" key="15">
    <source>
        <dbReference type="Proteomes" id="UP000215914"/>
    </source>
</evidence>
<dbReference type="OrthoDB" id="5061070at2759"/>
<dbReference type="Pfam" id="PF01031">
    <property type="entry name" value="Dynamin_M"/>
    <property type="match status" value="1"/>
</dbReference>
<dbReference type="Gene3D" id="1.20.120.1240">
    <property type="entry name" value="Dynamin, middle domain"/>
    <property type="match status" value="1"/>
</dbReference>
<dbReference type="GO" id="GO:0005525">
    <property type="term" value="F:GTP binding"/>
    <property type="evidence" value="ECO:0007669"/>
    <property type="project" value="UniProtKB-KW"/>
</dbReference>
<dbReference type="FunCoup" id="A0A251S141">
    <property type="interactions" value="1598"/>
</dbReference>
<dbReference type="InterPro" id="IPR000375">
    <property type="entry name" value="Dynamin_stalk"/>
</dbReference>
<sequence>MATMESLIGLVNRIQRACTALGDYGGGDTAFSSLWDALPSVAVVGGQSSGKSSVLESIVGRDFLPRGSGIVTRRPLVLQLHKTEGRQEEYAEFGHMPRRRFTDFSLVRKEIQDETDRITGKSKQISPIPIHLSIYSPNVVNLTLIDLPGLTKVAVEGQPESIVEDIEKMVRTYVEKPNSIILAISPANQDIATSDAMKLAREVDPSGERTFGVLTKLDLMDKGTNALDVLEGRAYRLQHPWVGIVNRSQADINKNTDMIYARRREREYFATSPDYGHLASKMGSEYLAKLLSQHLESVIKAKIPGIISLINKGIDEMEAELDHLGRPIAIDAGAQLNTILELCRAFDKIFKEHLDGGRPGGDRIYGVFDLQLPAALRKLPFDKHLSLQNVRKLVSEADGYQPHLIAPEQGYRRLIEGSLNYFRGPAEASVDAVHFVLKELVRKSIGETEELKRFPTLQSALAAAAGEALEKFRDESKKTVIRLVEMESSYLTVDFFRKLPQEGEKMGPTPSPGDRRTSSADRRNPPGSDHGIPGPDRVNLSDPLVDRYAEAHFRRIGSNVSSYIGMVSDTLRSTIPKAVVYCQVKEAKQNLLSYFYMQIGRREGKQLAELLYEDPSLMSRRQEIAKRLELYKAARDEIDAVAWVR</sequence>
<dbReference type="SMART" id="SM00053">
    <property type="entry name" value="DYNc"/>
    <property type="match status" value="1"/>
</dbReference>
<dbReference type="InParanoid" id="A0A251S141"/>
<dbReference type="PROSITE" id="PS51388">
    <property type="entry name" value="GED"/>
    <property type="match status" value="1"/>
</dbReference>
<dbReference type="PROSITE" id="PS00410">
    <property type="entry name" value="G_DYNAMIN_1"/>
    <property type="match status" value="1"/>
</dbReference>
<dbReference type="InterPro" id="IPR022812">
    <property type="entry name" value="Dynamin"/>
</dbReference>
<dbReference type="GO" id="GO:0005874">
    <property type="term" value="C:microtubule"/>
    <property type="evidence" value="ECO:0000318"/>
    <property type="project" value="GO_Central"/>
</dbReference>
<dbReference type="PANTHER" id="PTHR11566">
    <property type="entry name" value="DYNAMIN"/>
    <property type="match status" value="1"/>
</dbReference>
<dbReference type="InterPro" id="IPR030381">
    <property type="entry name" value="G_DYNAMIN_dom"/>
</dbReference>
<evidence type="ECO:0000256" key="1">
    <source>
        <dbReference type="ARBA" id="ARBA00004245"/>
    </source>
</evidence>
<dbReference type="SUPFAM" id="SSF52540">
    <property type="entry name" value="P-loop containing nucleoside triphosphate hydrolases"/>
    <property type="match status" value="1"/>
</dbReference>
<evidence type="ECO:0000256" key="7">
    <source>
        <dbReference type="ARBA" id="ARBA00023175"/>
    </source>
</evidence>
<dbReference type="PANTHER" id="PTHR11566:SF151">
    <property type="entry name" value="PHRAGMOPLASTIN DRP1E"/>
    <property type="match status" value="1"/>
</dbReference>
<dbReference type="Gene3D" id="3.40.50.300">
    <property type="entry name" value="P-loop containing nucleotide triphosphate hydrolases"/>
    <property type="match status" value="1"/>
</dbReference>
<keyword evidence="5" id="KW-0378">Hydrolase</keyword>
<evidence type="ECO:0000259" key="11">
    <source>
        <dbReference type="PROSITE" id="PS51388"/>
    </source>
</evidence>
<evidence type="ECO:0000256" key="5">
    <source>
        <dbReference type="ARBA" id="ARBA00022801"/>
    </source>
</evidence>
<dbReference type="InterPro" id="IPR027417">
    <property type="entry name" value="P-loop_NTPase"/>
</dbReference>
<evidence type="ECO:0000313" key="14">
    <source>
        <dbReference type="EMBL" id="OTF92425.1"/>
    </source>
</evidence>
<dbReference type="PROSITE" id="PS51718">
    <property type="entry name" value="G_DYNAMIN_2"/>
    <property type="match status" value="1"/>
</dbReference>
<name>A0A251S141_HELAN</name>
<dbReference type="InterPro" id="IPR019762">
    <property type="entry name" value="Dynamin_GTPase_CS"/>
</dbReference>
<feature type="domain" description="Dynamin-type G" evidence="12">
    <location>
        <begin position="35"/>
        <end position="304"/>
    </location>
</feature>
<dbReference type="InterPro" id="IPR045063">
    <property type="entry name" value="Dynamin_N"/>
</dbReference>
<evidence type="ECO:0000256" key="3">
    <source>
        <dbReference type="ARBA" id="ARBA00022701"/>
    </source>
</evidence>
<feature type="domain" description="GED" evidence="11">
    <location>
        <begin position="553"/>
        <end position="645"/>
    </location>
</feature>
<evidence type="ECO:0000256" key="4">
    <source>
        <dbReference type="ARBA" id="ARBA00022741"/>
    </source>
</evidence>
<evidence type="ECO:0000256" key="8">
    <source>
        <dbReference type="ARBA" id="ARBA00023212"/>
    </source>
</evidence>
<dbReference type="InterPro" id="IPR003130">
    <property type="entry name" value="GED"/>
</dbReference>
<comment type="subcellular location">
    <subcellularLocation>
        <location evidence="1">Cytoplasm</location>
        <location evidence="1">Cytoskeleton</location>
    </subcellularLocation>
</comment>
<keyword evidence="3" id="KW-0493">Microtubule</keyword>
<dbReference type="Proteomes" id="UP000215914">
    <property type="component" value="Chromosome 16"/>
</dbReference>
<keyword evidence="6 9" id="KW-0342">GTP-binding</keyword>
<dbReference type="AlphaFoldDB" id="A0A251S141"/>
<dbReference type="InterPro" id="IPR001401">
    <property type="entry name" value="Dynamin_GTPase"/>
</dbReference>
<dbReference type="FunFam" id="3.40.50.300:FF:000228">
    <property type="entry name" value="dynamin-related protein 1E"/>
    <property type="match status" value="1"/>
</dbReference>
<keyword evidence="2" id="KW-0963">Cytoplasm</keyword>
<comment type="similarity">
    <text evidence="9">Belongs to the TRAFAC class dynamin-like GTPase superfamily. Dynamin/Fzo/YdjA family.</text>
</comment>
<feature type="compositionally biased region" description="Basic and acidic residues" evidence="10">
    <location>
        <begin position="513"/>
        <end position="524"/>
    </location>
</feature>
<dbReference type="EMBL" id="MNCJ02000331">
    <property type="protein sequence ID" value="KAF5761359.1"/>
    <property type="molecule type" value="Genomic_DNA"/>
</dbReference>
<dbReference type="Pfam" id="PF00350">
    <property type="entry name" value="Dynamin_N"/>
    <property type="match status" value="1"/>
</dbReference>
<evidence type="ECO:0000256" key="10">
    <source>
        <dbReference type="SAM" id="MobiDB-lite"/>
    </source>
</evidence>
<dbReference type="OMA" id="VEKPNCV"/>
<dbReference type="SMART" id="SM00302">
    <property type="entry name" value="GED"/>
    <property type="match status" value="1"/>
</dbReference>
<reference evidence="14" key="2">
    <citation type="submission" date="2017-02" db="EMBL/GenBank/DDBJ databases">
        <title>Sunflower complete genome.</title>
        <authorList>
            <person name="Langlade N."/>
            <person name="Munos S."/>
        </authorList>
    </citation>
    <scope>NUCLEOTIDE SEQUENCE [LARGE SCALE GENOMIC DNA]</scope>
    <source>
        <tissue evidence="14">Leaves</tissue>
    </source>
</reference>
<dbReference type="PRINTS" id="PR00195">
    <property type="entry name" value="DYNAMIN"/>
</dbReference>
<dbReference type="Gramene" id="mRNA:HanXRQr2_Chr16g0764221">
    <property type="protein sequence ID" value="mRNA:HanXRQr2_Chr16g0764221"/>
    <property type="gene ID" value="HanXRQr2_Chr16g0764221"/>
</dbReference>
<feature type="region of interest" description="Disordered" evidence="10">
    <location>
        <begin position="501"/>
        <end position="539"/>
    </location>
</feature>
<dbReference type="GO" id="GO:0008017">
    <property type="term" value="F:microtubule binding"/>
    <property type="evidence" value="ECO:0000318"/>
    <property type="project" value="GO_Central"/>
</dbReference>
<dbReference type="GO" id="GO:0005737">
    <property type="term" value="C:cytoplasm"/>
    <property type="evidence" value="ECO:0000318"/>
    <property type="project" value="GO_Central"/>
</dbReference>
<dbReference type="CDD" id="cd08771">
    <property type="entry name" value="DLP_1"/>
    <property type="match status" value="1"/>
</dbReference>
<dbReference type="GO" id="GO:0016020">
    <property type="term" value="C:membrane"/>
    <property type="evidence" value="ECO:0000318"/>
    <property type="project" value="GO_Central"/>
</dbReference>
<evidence type="ECO:0000256" key="6">
    <source>
        <dbReference type="ARBA" id="ARBA00023134"/>
    </source>
</evidence>
<keyword evidence="8" id="KW-0206">Cytoskeleton</keyword>
<evidence type="ECO:0000256" key="2">
    <source>
        <dbReference type="ARBA" id="ARBA00022490"/>
    </source>
</evidence>
<keyword evidence="4 9" id="KW-0547">Nucleotide-binding</keyword>
<dbReference type="GO" id="GO:0003924">
    <property type="term" value="F:GTPase activity"/>
    <property type="evidence" value="ECO:0000318"/>
    <property type="project" value="GO_Central"/>
</dbReference>